<proteinExistence type="predicted"/>
<evidence type="ECO:0000259" key="11">
    <source>
        <dbReference type="PROSITE" id="PS51447"/>
    </source>
</evidence>
<dbReference type="Gene3D" id="3.30.56.10">
    <property type="match status" value="2"/>
</dbReference>
<dbReference type="Gene3D" id="3.30.70.380">
    <property type="entry name" value="Ferrodoxin-fold anticodon-binding domain"/>
    <property type="match status" value="1"/>
</dbReference>
<evidence type="ECO:0000256" key="3">
    <source>
        <dbReference type="ARBA" id="ARBA00022598"/>
    </source>
</evidence>
<dbReference type="Gene3D" id="3.30.930.10">
    <property type="entry name" value="Bira Bifunctional Protein, Domain 2"/>
    <property type="match status" value="1"/>
</dbReference>
<dbReference type="SUPFAM" id="SSF55681">
    <property type="entry name" value="Class II aaRS and biotin synthetases"/>
    <property type="match status" value="1"/>
</dbReference>
<dbReference type="Gene3D" id="3.50.40.10">
    <property type="entry name" value="Phenylalanyl-trna Synthetase, Chain B, domain 3"/>
    <property type="match status" value="1"/>
</dbReference>
<feature type="domain" description="FDX-ACB" evidence="11">
    <location>
        <begin position="743"/>
        <end position="835"/>
    </location>
</feature>
<dbReference type="SUPFAM" id="SSF56037">
    <property type="entry name" value="PheT/TilS domain"/>
    <property type="match status" value="1"/>
</dbReference>
<dbReference type="EMBL" id="BAABJQ010000047">
    <property type="protein sequence ID" value="GAA5200997.1"/>
    <property type="molecule type" value="Genomic_DNA"/>
</dbReference>
<dbReference type="InterPro" id="IPR036690">
    <property type="entry name" value="Fdx_antiC-bd_sf"/>
</dbReference>
<keyword evidence="8" id="KW-0648">Protein biosynthesis</keyword>
<keyword evidence="5" id="KW-0547">Nucleotide-binding</keyword>
<comment type="cofactor">
    <cofactor evidence="1">
        <name>Mg(2+)</name>
        <dbReference type="ChEBI" id="CHEBI:18420"/>
    </cofactor>
</comment>
<organism evidence="13 14">
    <name type="scientific">Rugosimonospora acidiphila</name>
    <dbReference type="NCBI Taxonomy" id="556531"/>
    <lineage>
        <taxon>Bacteria</taxon>
        <taxon>Bacillati</taxon>
        <taxon>Actinomycetota</taxon>
        <taxon>Actinomycetes</taxon>
        <taxon>Micromonosporales</taxon>
        <taxon>Micromonosporaceae</taxon>
        <taxon>Rugosimonospora</taxon>
    </lineage>
</organism>
<evidence type="ECO:0000256" key="4">
    <source>
        <dbReference type="ARBA" id="ARBA00022723"/>
    </source>
</evidence>
<evidence type="ECO:0000259" key="12">
    <source>
        <dbReference type="PROSITE" id="PS51483"/>
    </source>
</evidence>
<feature type="domain" description="B5" evidence="12">
    <location>
        <begin position="433"/>
        <end position="509"/>
    </location>
</feature>
<dbReference type="InterPro" id="IPR045060">
    <property type="entry name" value="Phe-tRNA-ligase_IIc_bsu"/>
</dbReference>
<evidence type="ECO:0000256" key="5">
    <source>
        <dbReference type="ARBA" id="ARBA00022741"/>
    </source>
</evidence>
<feature type="region of interest" description="Disordered" evidence="10">
    <location>
        <begin position="244"/>
        <end position="263"/>
    </location>
</feature>
<dbReference type="PROSITE" id="PS51447">
    <property type="entry name" value="FDX_ACB"/>
    <property type="match status" value="1"/>
</dbReference>
<evidence type="ECO:0000256" key="10">
    <source>
        <dbReference type="SAM" id="MobiDB-lite"/>
    </source>
</evidence>
<dbReference type="SMART" id="SM00874">
    <property type="entry name" value="B5"/>
    <property type="match status" value="1"/>
</dbReference>
<dbReference type="PANTHER" id="PTHR10947:SF0">
    <property type="entry name" value="PHENYLALANINE--TRNA LIGASE BETA SUBUNIT"/>
    <property type="match status" value="1"/>
</dbReference>
<dbReference type="PANTHER" id="PTHR10947">
    <property type="entry name" value="PHENYLALANYL-TRNA SYNTHETASE BETA CHAIN AND LEUCINE-RICH REPEAT-CONTAINING PROTEIN 47"/>
    <property type="match status" value="1"/>
</dbReference>
<evidence type="ECO:0000256" key="7">
    <source>
        <dbReference type="ARBA" id="ARBA00022842"/>
    </source>
</evidence>
<keyword evidence="7" id="KW-0460">Magnesium</keyword>
<name>A0ABP9SQW1_9ACTN</name>
<keyword evidence="9" id="KW-0030">Aminoacyl-tRNA synthetase</keyword>
<evidence type="ECO:0000256" key="8">
    <source>
        <dbReference type="ARBA" id="ARBA00022917"/>
    </source>
</evidence>
<dbReference type="InterPro" id="IPR045864">
    <property type="entry name" value="aa-tRNA-synth_II/BPL/LPL"/>
</dbReference>
<dbReference type="InterPro" id="IPR009061">
    <property type="entry name" value="DNA-bd_dom_put_sf"/>
</dbReference>
<gene>
    <name evidence="13" type="primary">pheT_2</name>
    <name evidence="13" type="ORF">GCM10023322_80090</name>
</gene>
<comment type="caution">
    <text evidence="13">The sequence shown here is derived from an EMBL/GenBank/DDBJ whole genome shotgun (WGS) entry which is preliminary data.</text>
</comment>
<reference evidence="14" key="1">
    <citation type="journal article" date="2019" name="Int. J. Syst. Evol. Microbiol.">
        <title>The Global Catalogue of Microorganisms (GCM) 10K type strain sequencing project: providing services to taxonomists for standard genome sequencing and annotation.</title>
        <authorList>
            <consortium name="The Broad Institute Genomics Platform"/>
            <consortium name="The Broad Institute Genome Sequencing Center for Infectious Disease"/>
            <person name="Wu L."/>
            <person name="Ma J."/>
        </authorList>
    </citation>
    <scope>NUCLEOTIDE SEQUENCE [LARGE SCALE GENOMIC DNA]</scope>
    <source>
        <strain evidence="14">JCM 18304</strain>
    </source>
</reference>
<dbReference type="PROSITE" id="PS51483">
    <property type="entry name" value="B5"/>
    <property type="match status" value="1"/>
</dbReference>
<dbReference type="SUPFAM" id="SSF46955">
    <property type="entry name" value="Putative DNA-binding domain"/>
    <property type="match status" value="2"/>
</dbReference>
<protein>
    <recommendedName>
        <fullName evidence="2">phenylalanine--tRNA ligase</fullName>
        <ecNumber evidence="2">6.1.1.20</ecNumber>
    </recommendedName>
</protein>
<dbReference type="SUPFAM" id="SSF54991">
    <property type="entry name" value="Anticodon-binding domain of PheRS"/>
    <property type="match status" value="1"/>
</dbReference>
<evidence type="ECO:0000313" key="13">
    <source>
        <dbReference type="EMBL" id="GAA5200997.1"/>
    </source>
</evidence>
<dbReference type="InterPro" id="IPR020825">
    <property type="entry name" value="Phe-tRNA_synthase-like_B3/B4"/>
</dbReference>
<dbReference type="SMART" id="SM00896">
    <property type="entry name" value="FDX-ACB"/>
    <property type="match status" value="1"/>
</dbReference>
<dbReference type="Pfam" id="PF03483">
    <property type="entry name" value="B3_4"/>
    <property type="match status" value="1"/>
</dbReference>
<dbReference type="InterPro" id="IPR005121">
    <property type="entry name" value="Fdx_antiC-bd"/>
</dbReference>
<evidence type="ECO:0000256" key="1">
    <source>
        <dbReference type="ARBA" id="ARBA00001946"/>
    </source>
</evidence>
<keyword evidence="6" id="KW-0067">ATP-binding</keyword>
<dbReference type="Pfam" id="PF03147">
    <property type="entry name" value="FDX-ACB"/>
    <property type="match status" value="1"/>
</dbReference>
<dbReference type="InterPro" id="IPR005146">
    <property type="entry name" value="B3/B4_tRNA-bd"/>
</dbReference>
<dbReference type="EC" id="6.1.1.20" evidence="2"/>
<dbReference type="RefSeq" id="WP_345638810.1">
    <property type="nucleotide sequence ID" value="NZ_BAABJQ010000047.1"/>
</dbReference>
<dbReference type="InterPro" id="IPR041616">
    <property type="entry name" value="PheRS_beta_core"/>
</dbReference>
<keyword evidence="14" id="KW-1185">Reference proteome</keyword>
<keyword evidence="3 13" id="KW-0436">Ligase</keyword>
<evidence type="ECO:0000256" key="2">
    <source>
        <dbReference type="ARBA" id="ARBA00012814"/>
    </source>
</evidence>
<keyword evidence="4" id="KW-0479">Metal-binding</keyword>
<dbReference type="SUPFAM" id="SSF50249">
    <property type="entry name" value="Nucleic acid-binding proteins"/>
    <property type="match status" value="1"/>
</dbReference>
<evidence type="ECO:0000256" key="6">
    <source>
        <dbReference type="ARBA" id="ARBA00022840"/>
    </source>
</evidence>
<dbReference type="InterPro" id="IPR005147">
    <property type="entry name" value="tRNA_synthase_B5-dom"/>
</dbReference>
<sequence length="836" mass="88390">MKVSLEWLTDFVRVPAGVTPAGLAHQLTLRTVEVEDVIDVGAPLAGTVVGHVEGIERVPGHPHVAVDCRIGPGRMVTAVSRAEDLAPGMAVAVALPGARLSGPGGEPVDVSTMDVAGRRWTALVGTAEQLGLGRMFPGGHLSGIDAPAGTPLAEALGFDDVVLDIDNKSLTNRPDLWGHYGIARELAAIYRVPLAPLPTAPPFPPPAGAPADGRALGPDLVADVDERLCRRFAAVAFELRDQSGSARLAPRRDPDQSPDPAGLSPLWLRSRLARLGEASVNLCVDLANYVMFTVGQPTQVYDADRITLPLAVRATVEPVTVPLPAGPATLEPGTPVVVDADGPVALAGILGAAAPAARGDSRRFVLEVATFRPRPVRRAAQRLGLRTEASARFEKGLDTQRVDQAVGLYLDLLARLAPGARVTATRDVDPDPTPRARIAVDPDFLARRIGTALEPDEIRRILVSLGFHVESTSRLDVTVPTWRSTGDVSLPHDLVEEVARVHGYDALPVAPLNVTLRPVRDLRLRPVDRVVREQLAARAGMREVVTYPWVADALLAAAGLDGARTVRFDGAPAPDRATLRPSLVPNLLEVIAANLRYADEFAVFEVGTVFRAGPPGDHRGRSESLPEQPVMLAGAVVGRDGEVFRRAKGALEMLAREARLGDLATAAGTAGQPGAVGPAPAWADRSARVAITANGAVIGALALLTKRSRRLAGIDAPQVACFELELDRLSPLPSRDNRFEVLPALPEADFDLSVVVGDGVGWSRLEAVAVAADPLVHRVAFLDEYRGSWVPAGHRSVSLRATLRPAGTTLTAEAIGRSRRRVVEALAGALGAGLRE</sequence>
<dbReference type="Gene3D" id="2.40.50.140">
    <property type="entry name" value="Nucleic acid-binding proteins"/>
    <property type="match status" value="1"/>
</dbReference>
<evidence type="ECO:0000313" key="14">
    <source>
        <dbReference type="Proteomes" id="UP001501570"/>
    </source>
</evidence>
<dbReference type="GO" id="GO:0016874">
    <property type="term" value="F:ligase activity"/>
    <property type="evidence" value="ECO:0007669"/>
    <property type="project" value="UniProtKB-KW"/>
</dbReference>
<accession>A0ABP9SQW1</accession>
<dbReference type="Proteomes" id="UP001501570">
    <property type="component" value="Unassembled WGS sequence"/>
</dbReference>
<dbReference type="Pfam" id="PF03484">
    <property type="entry name" value="B5"/>
    <property type="match status" value="1"/>
</dbReference>
<dbReference type="InterPro" id="IPR012340">
    <property type="entry name" value="NA-bd_OB-fold"/>
</dbReference>
<dbReference type="Pfam" id="PF17759">
    <property type="entry name" value="tRNA_synthFbeta"/>
    <property type="match status" value="1"/>
</dbReference>
<evidence type="ECO:0000256" key="9">
    <source>
        <dbReference type="ARBA" id="ARBA00023146"/>
    </source>
</evidence>
<dbReference type="SMART" id="SM00873">
    <property type="entry name" value="B3_4"/>
    <property type="match status" value="1"/>
</dbReference>